<keyword evidence="2" id="KW-1185">Reference proteome</keyword>
<proteinExistence type="predicted"/>
<evidence type="ECO:0000313" key="1">
    <source>
        <dbReference type="EMBL" id="KAJ0040436.1"/>
    </source>
</evidence>
<comment type="caution">
    <text evidence="1">The sequence shown here is derived from an EMBL/GenBank/DDBJ whole genome shotgun (WGS) entry which is preliminary data.</text>
</comment>
<protein>
    <submittedName>
        <fullName evidence="1">Uncharacterized protein</fullName>
    </submittedName>
</protein>
<evidence type="ECO:0000313" key="2">
    <source>
        <dbReference type="Proteomes" id="UP001163603"/>
    </source>
</evidence>
<reference evidence="2" key="1">
    <citation type="journal article" date="2023" name="G3 (Bethesda)">
        <title>Genome assembly and association tests identify interacting loci associated with vigor, precocity, and sex in interspecific pistachio rootstocks.</title>
        <authorList>
            <person name="Palmer W."/>
            <person name="Jacygrad E."/>
            <person name="Sagayaradj S."/>
            <person name="Cavanaugh K."/>
            <person name="Han R."/>
            <person name="Bertier L."/>
            <person name="Beede B."/>
            <person name="Kafkas S."/>
            <person name="Golino D."/>
            <person name="Preece J."/>
            <person name="Michelmore R."/>
        </authorList>
    </citation>
    <scope>NUCLEOTIDE SEQUENCE [LARGE SCALE GENOMIC DNA]</scope>
</reference>
<gene>
    <name evidence="1" type="ORF">Pint_28412</name>
</gene>
<dbReference type="Proteomes" id="UP001163603">
    <property type="component" value="Chromosome 5"/>
</dbReference>
<accession>A0ACC0YS54</accession>
<sequence>MKKLLLLIMDAEHFGYVYSWRLMAISFIFWQMQQLLAFQYGNPDTLCTPLVEAKNAGEDLVDAYAKYIKGYYLGKFGVSVQTYNQKHLKNTAVSEGSGDRLWWFQVCTEVAFFQVAPSNDSIRSSKVDTGYHLDLCKNVFGEGIYPDVEMTNIYYGGTKIAVQMFSSNGYAGSKIIFANGSQDPWRHASKQISSPDMPSYVITCHNCGHGTDMRGCPQSPLSIEGNAQNCSSPDAVHKVRQHIIENIDLWLSQCKETGRSYM</sequence>
<organism evidence="1 2">
    <name type="scientific">Pistacia integerrima</name>
    <dbReference type="NCBI Taxonomy" id="434235"/>
    <lineage>
        <taxon>Eukaryota</taxon>
        <taxon>Viridiplantae</taxon>
        <taxon>Streptophyta</taxon>
        <taxon>Embryophyta</taxon>
        <taxon>Tracheophyta</taxon>
        <taxon>Spermatophyta</taxon>
        <taxon>Magnoliopsida</taxon>
        <taxon>eudicotyledons</taxon>
        <taxon>Gunneridae</taxon>
        <taxon>Pentapetalae</taxon>
        <taxon>rosids</taxon>
        <taxon>malvids</taxon>
        <taxon>Sapindales</taxon>
        <taxon>Anacardiaceae</taxon>
        <taxon>Pistacia</taxon>
    </lineage>
</organism>
<name>A0ACC0YS54_9ROSI</name>
<dbReference type="EMBL" id="CM047740">
    <property type="protein sequence ID" value="KAJ0040436.1"/>
    <property type="molecule type" value="Genomic_DNA"/>
</dbReference>